<dbReference type="SUPFAM" id="SSF47598">
    <property type="entry name" value="Ribbon-helix-helix"/>
    <property type="match status" value="1"/>
</dbReference>
<evidence type="ECO:0000313" key="2">
    <source>
        <dbReference type="EMBL" id="GAA4826470.1"/>
    </source>
</evidence>
<feature type="domain" description="Ribbon-helix-helix protein CopG" evidence="1">
    <location>
        <begin position="14"/>
        <end position="39"/>
    </location>
</feature>
<reference evidence="2" key="1">
    <citation type="journal article" date="2014" name="Int. J. Syst. Evol. Microbiol.">
        <title>Complete genome of a new Firmicutes species belonging to the dominant human colonic microbiota ('Ruminococcus bicirculans') reveals two chromosomes and a selective capacity to utilize plant glucans.</title>
        <authorList>
            <consortium name="NISC Comparative Sequencing Program"/>
            <person name="Wegmann U."/>
            <person name="Louis P."/>
            <person name="Goesmann A."/>
            <person name="Henrissat B."/>
            <person name="Duncan S.H."/>
            <person name="Flint H.J."/>
        </authorList>
    </citation>
    <scope>NUCLEOTIDE SEQUENCE</scope>
    <source>
        <strain evidence="2">JCM 18542</strain>
    </source>
</reference>
<evidence type="ECO:0000313" key="3">
    <source>
        <dbReference type="EMBL" id="GAA4826521.1"/>
    </source>
</evidence>
<dbReference type="InterPro" id="IPR010985">
    <property type="entry name" value="Ribbon_hlx_hlx"/>
</dbReference>
<evidence type="ECO:0000313" key="6">
    <source>
        <dbReference type="Proteomes" id="UP001500839"/>
    </source>
</evidence>
<dbReference type="EMBL" id="BAABKQ010000004">
    <property type="protein sequence ID" value="GAA4826639.1"/>
    <property type="molecule type" value="Genomic_DNA"/>
</dbReference>
<dbReference type="EMBL" id="BAABKQ010000004">
    <property type="protein sequence ID" value="GAA4826578.1"/>
    <property type="molecule type" value="Genomic_DNA"/>
</dbReference>
<dbReference type="EMBL" id="BAABKQ010000004">
    <property type="protein sequence ID" value="GAA4826470.1"/>
    <property type="molecule type" value="Genomic_DNA"/>
</dbReference>
<evidence type="ECO:0000313" key="4">
    <source>
        <dbReference type="EMBL" id="GAA4826578.1"/>
    </source>
</evidence>
<gene>
    <name evidence="2" type="ORF">GCM10023353_39650</name>
    <name evidence="3" type="ORF">GCM10023353_39740</name>
    <name evidence="4" type="ORF">GCM10023353_39820</name>
    <name evidence="5" type="ORF">GCM10023353_39900</name>
</gene>
<evidence type="ECO:0000259" key="1">
    <source>
        <dbReference type="Pfam" id="PF01402"/>
    </source>
</evidence>
<proteinExistence type="predicted"/>
<dbReference type="InterPro" id="IPR002145">
    <property type="entry name" value="CopG"/>
</dbReference>
<reference evidence="6" key="2">
    <citation type="journal article" date="2019" name="Int. J. Syst. Evol. Microbiol.">
        <title>The Global Catalogue of Microorganisms (GCM) 10K type strain sequencing project: providing services to taxonomists for standard genome sequencing and annotation.</title>
        <authorList>
            <consortium name="The Broad Institute Genomics Platform"/>
            <consortium name="The Broad Institute Genome Sequencing Center for Infectious Disease"/>
            <person name="Wu L."/>
            <person name="Ma J."/>
        </authorList>
    </citation>
    <scope>NUCLEOTIDE SEQUENCE [LARGE SCALE GENOMIC DNA]</scope>
    <source>
        <strain evidence="6">JCM 18542</strain>
    </source>
</reference>
<dbReference type="EMBL" id="BAABKQ010000004">
    <property type="protein sequence ID" value="GAA4826521.1"/>
    <property type="molecule type" value="Genomic_DNA"/>
</dbReference>
<dbReference type="Proteomes" id="UP001500839">
    <property type="component" value="Unassembled WGS sequence"/>
</dbReference>
<dbReference type="RefSeq" id="WP_345603321.1">
    <property type="nucleotide sequence ID" value="NZ_BAABKQ010000004.1"/>
</dbReference>
<comment type="caution">
    <text evidence="2">The sequence shown here is derived from an EMBL/GenBank/DDBJ whole genome shotgun (WGS) entry which is preliminary data.</text>
</comment>
<dbReference type="Pfam" id="PF01402">
    <property type="entry name" value="RHH_1"/>
    <property type="match status" value="1"/>
</dbReference>
<protein>
    <recommendedName>
        <fullName evidence="1">Ribbon-helix-helix protein CopG domain-containing protein</fullName>
    </recommendedName>
</protein>
<keyword evidence="6" id="KW-1185">Reference proteome</keyword>
<evidence type="ECO:0000313" key="5">
    <source>
        <dbReference type="EMBL" id="GAA4826639.1"/>
    </source>
</evidence>
<sequence>MATERQKAHRSGRVVSVRLAEETIDRLDALAARTRRSRGLYLKLAIQAMLPSLEREHWEQVAAEFEDNAIERQFHALMRQLDPGEGKR</sequence>
<reference evidence="2" key="3">
    <citation type="submission" date="2023-12" db="EMBL/GenBank/DDBJ databases">
        <authorList>
            <person name="Sun Q."/>
            <person name="Inoue M."/>
        </authorList>
    </citation>
    <scope>NUCLEOTIDE SEQUENCE</scope>
    <source>
        <strain evidence="2">JCM 18542</strain>
    </source>
</reference>
<name>A0ABP9D4C2_9ACTN</name>
<accession>A0ABP9D4C2</accession>
<organism evidence="2 6">
    <name type="scientific">Tomitella cavernea</name>
    <dbReference type="NCBI Taxonomy" id="1387982"/>
    <lineage>
        <taxon>Bacteria</taxon>
        <taxon>Bacillati</taxon>
        <taxon>Actinomycetota</taxon>
        <taxon>Actinomycetes</taxon>
        <taxon>Mycobacteriales</taxon>
        <taxon>Tomitella</taxon>
    </lineage>
</organism>